<evidence type="ECO:0000313" key="2">
    <source>
        <dbReference type="Proteomes" id="UP000245429"/>
    </source>
</evidence>
<dbReference type="KEGG" id="fse:DI487_02140"/>
<dbReference type="PANTHER" id="PTHR10000:SF8">
    <property type="entry name" value="HAD SUPERFAMILY HYDROLASE-LIKE, TYPE 3"/>
    <property type="match status" value="1"/>
</dbReference>
<dbReference type="SFLD" id="SFLDS00003">
    <property type="entry name" value="Haloacid_Dehalogenase"/>
    <property type="match status" value="1"/>
</dbReference>
<dbReference type="PROSITE" id="PS01228">
    <property type="entry name" value="COF_1"/>
    <property type="match status" value="1"/>
</dbReference>
<dbReference type="EMBL" id="CP029463">
    <property type="protein sequence ID" value="AWM12786.1"/>
    <property type="molecule type" value="Genomic_DNA"/>
</dbReference>
<dbReference type="SUPFAM" id="SSF56784">
    <property type="entry name" value="HAD-like"/>
    <property type="match status" value="1"/>
</dbReference>
<dbReference type="GO" id="GO:0005829">
    <property type="term" value="C:cytosol"/>
    <property type="evidence" value="ECO:0007669"/>
    <property type="project" value="TreeGrafter"/>
</dbReference>
<dbReference type="GO" id="GO:0016791">
    <property type="term" value="F:phosphatase activity"/>
    <property type="evidence" value="ECO:0007669"/>
    <property type="project" value="TreeGrafter"/>
</dbReference>
<dbReference type="NCBIfam" id="TIGR00099">
    <property type="entry name" value="Cof-subfamily"/>
    <property type="match status" value="1"/>
</dbReference>
<dbReference type="AlphaFoldDB" id="A0A2U8QSD6"/>
<dbReference type="GO" id="GO:0000287">
    <property type="term" value="F:magnesium ion binding"/>
    <property type="evidence" value="ECO:0007669"/>
    <property type="project" value="TreeGrafter"/>
</dbReference>
<dbReference type="InterPro" id="IPR006379">
    <property type="entry name" value="HAD-SF_hydro_IIB"/>
</dbReference>
<dbReference type="Proteomes" id="UP000245429">
    <property type="component" value="Chromosome"/>
</dbReference>
<dbReference type="OrthoDB" id="9814970at2"/>
<dbReference type="InterPro" id="IPR036412">
    <property type="entry name" value="HAD-like_sf"/>
</dbReference>
<protein>
    <submittedName>
        <fullName evidence="1">Cof-type HAD-IIB family hydrolase</fullName>
    </submittedName>
</protein>
<keyword evidence="1" id="KW-0378">Hydrolase</keyword>
<name>A0A2U8QSD6_9FLAO</name>
<dbReference type="RefSeq" id="WP_109568195.1">
    <property type="nucleotide sequence ID" value="NZ_CP029463.1"/>
</dbReference>
<reference evidence="1 2" key="1">
    <citation type="submission" date="2018-05" db="EMBL/GenBank/DDBJ databases">
        <title>Flavobacterium sp. MEBiC07310.</title>
        <authorList>
            <person name="Baek K."/>
        </authorList>
    </citation>
    <scope>NUCLEOTIDE SEQUENCE [LARGE SCALE GENOMIC DNA]</scope>
    <source>
        <strain evidence="1 2">MEBiC07310</strain>
    </source>
</reference>
<sequence>MELSKIKLIVSDMDGTLLNSKHELDPSFFEIYEKLRTKNIQFIAASGRQYFSIADKFKPILNELTIIAENGSFVKKNGTEILVKAINISLLQNVIEHARKTPDTYIVLCGKNGAYIEQDSEQFVNYFKEFYNKYSLVHDLLSDPNDHYFKIALYNPNGAEKHIYPYFEDFKEVLQVKISGEYWVDIMQLQVNKGNAIEFIQKQNHITKDETLVFGDYLNDLEMFEQAGTAVAMQNAHPELKKIASYITDSNDHNGVFTVLKKLVDLE</sequence>
<evidence type="ECO:0000313" key="1">
    <source>
        <dbReference type="EMBL" id="AWM12786.1"/>
    </source>
</evidence>
<accession>A0A2U8QSD6</accession>
<organism evidence="1 2">
    <name type="scientific">Flavobacterium sediminis</name>
    <dbReference type="NCBI Taxonomy" id="2201181"/>
    <lineage>
        <taxon>Bacteria</taxon>
        <taxon>Pseudomonadati</taxon>
        <taxon>Bacteroidota</taxon>
        <taxon>Flavobacteriia</taxon>
        <taxon>Flavobacteriales</taxon>
        <taxon>Flavobacteriaceae</taxon>
        <taxon>Flavobacterium</taxon>
    </lineage>
</organism>
<gene>
    <name evidence="1" type="ORF">DI487_02140</name>
</gene>
<dbReference type="InterPro" id="IPR000150">
    <property type="entry name" value="Cof"/>
</dbReference>
<dbReference type="PANTHER" id="PTHR10000">
    <property type="entry name" value="PHOSPHOSERINE PHOSPHATASE"/>
    <property type="match status" value="1"/>
</dbReference>
<proteinExistence type="predicted"/>
<dbReference type="Gene3D" id="3.40.50.1000">
    <property type="entry name" value="HAD superfamily/HAD-like"/>
    <property type="match status" value="1"/>
</dbReference>
<dbReference type="Pfam" id="PF08282">
    <property type="entry name" value="Hydrolase_3"/>
    <property type="match status" value="1"/>
</dbReference>
<dbReference type="InterPro" id="IPR023214">
    <property type="entry name" value="HAD_sf"/>
</dbReference>
<dbReference type="SFLD" id="SFLDG01140">
    <property type="entry name" value="C2.B:_Phosphomannomutase_and_P"/>
    <property type="match status" value="1"/>
</dbReference>
<dbReference type="Gene3D" id="3.30.1240.10">
    <property type="match status" value="1"/>
</dbReference>
<dbReference type="SFLD" id="SFLDG01144">
    <property type="entry name" value="C2.B.4:_PGP_Like"/>
    <property type="match status" value="1"/>
</dbReference>
<dbReference type="NCBIfam" id="TIGR01484">
    <property type="entry name" value="HAD-SF-IIB"/>
    <property type="match status" value="1"/>
</dbReference>
<keyword evidence="2" id="KW-1185">Reference proteome</keyword>
<dbReference type="CDD" id="cd07518">
    <property type="entry name" value="HAD_YbiV-Like"/>
    <property type="match status" value="1"/>
</dbReference>